<dbReference type="PRINTS" id="PR00419">
    <property type="entry name" value="ADXRDTASE"/>
</dbReference>
<comment type="caution">
    <text evidence="2">The sequence shown here is derived from an EMBL/GenBank/DDBJ whole genome shotgun (WGS) entry which is preliminary data.</text>
</comment>
<dbReference type="InterPro" id="IPR002937">
    <property type="entry name" value="Amino_oxidase"/>
</dbReference>
<reference evidence="2 3" key="1">
    <citation type="submission" date="2022-09" db="EMBL/GenBank/DDBJ databases">
        <title>Enrichment on poylsaccharides allowed isolation of novel metabolic and taxonomic groups of Haloarchaea.</title>
        <authorList>
            <person name="Sorokin D.Y."/>
            <person name="Elcheninov A.G."/>
            <person name="Khizhniak T.V."/>
            <person name="Kolganova T.V."/>
            <person name="Kublanov I.V."/>
        </authorList>
    </citation>
    <scope>NUCLEOTIDE SEQUENCE [LARGE SCALE GENOMIC DNA]</scope>
    <source>
        <strain evidence="2 3">AArc-curdl1</strain>
    </source>
</reference>
<keyword evidence="3" id="KW-1185">Reference proteome</keyword>
<dbReference type="Proteomes" id="UP001321047">
    <property type="component" value="Unassembled WGS sequence"/>
</dbReference>
<dbReference type="GO" id="GO:0016491">
    <property type="term" value="F:oxidoreductase activity"/>
    <property type="evidence" value="ECO:0007669"/>
    <property type="project" value="InterPro"/>
</dbReference>
<dbReference type="EMBL" id="JAOPJZ010000001">
    <property type="protein sequence ID" value="MCU4750583.1"/>
    <property type="molecule type" value="Genomic_DNA"/>
</dbReference>
<gene>
    <name evidence="2" type="ORF">OB919_01075</name>
</gene>
<dbReference type="Gene3D" id="3.50.50.60">
    <property type="entry name" value="FAD/NAD(P)-binding domain"/>
    <property type="match status" value="1"/>
</dbReference>
<dbReference type="RefSeq" id="WP_342805507.1">
    <property type="nucleotide sequence ID" value="NZ_JAOPJZ010000001.1"/>
</dbReference>
<evidence type="ECO:0000313" key="3">
    <source>
        <dbReference type="Proteomes" id="UP001321047"/>
    </source>
</evidence>
<dbReference type="InterPro" id="IPR036188">
    <property type="entry name" value="FAD/NAD-bd_sf"/>
</dbReference>
<dbReference type="AlphaFoldDB" id="A0AAP3E4L6"/>
<accession>A0AAP3E4L6</accession>
<dbReference type="PANTHER" id="PTHR42841">
    <property type="entry name" value="AMINE OXIDASE"/>
    <property type="match status" value="1"/>
</dbReference>
<dbReference type="Pfam" id="PF01593">
    <property type="entry name" value="Amino_oxidase"/>
    <property type="match status" value="1"/>
</dbReference>
<proteinExistence type="predicted"/>
<evidence type="ECO:0000313" key="2">
    <source>
        <dbReference type="EMBL" id="MCU4750583.1"/>
    </source>
</evidence>
<protein>
    <submittedName>
        <fullName evidence="2">FAD-dependent oxidoreductase</fullName>
    </submittedName>
</protein>
<dbReference type="SUPFAM" id="SSF51905">
    <property type="entry name" value="FAD/NAD(P)-binding domain"/>
    <property type="match status" value="1"/>
</dbReference>
<feature type="domain" description="Amine oxidase" evidence="1">
    <location>
        <begin position="14"/>
        <end position="451"/>
    </location>
</feature>
<evidence type="ECO:0000259" key="1">
    <source>
        <dbReference type="Pfam" id="PF01593"/>
    </source>
</evidence>
<sequence>MTQTPTVAVVGGGLAGLVTARHLAAGGLEVTLYERASEVGGRVRTIVEDGFRFDRGFQVLFTAYPAVRAELDLEALDLKAFSPGAVIARDGHRSTLADPLRDPRALPATLFNRDVTIGDKLAVLRLRRNLASRDLESIFPFSNADGDGSLAGEGSSESGVREGETDTTIESYLRESGFSDRFIDRFAAPFYGGITLDRSLSTSSRVFEYTFRTLSEGSIAVPANGMGAIPAQLAANARRAGAQIELETTVTAVTGTDDGRVELTLERGDETTTDTQSFDAAVVATDPPTASELTGLESIPTDGPGCVTQYYRLPAGTTLDTGKRLLLNAADDDGPNHVTPHTDVTPSYAPEDASLVSATYLGDLETDAAQLRERTRAALQSWYPERRFDDLEMLHTARIPFAQFAQPPGVHETLPGPRDPGDSVYLAGDYTRWSSIQGALESGRQAAKAVLEDVSR</sequence>
<name>A0AAP3E4L6_9EURY</name>
<organism evidence="2 3">
    <name type="scientific">Natronosalvus hydrolyticus</name>
    <dbReference type="NCBI Taxonomy" id="2979988"/>
    <lineage>
        <taxon>Archaea</taxon>
        <taxon>Methanobacteriati</taxon>
        <taxon>Methanobacteriota</taxon>
        <taxon>Stenosarchaea group</taxon>
        <taxon>Halobacteria</taxon>
        <taxon>Halobacteriales</taxon>
        <taxon>Natrialbaceae</taxon>
        <taxon>Natronosalvus</taxon>
    </lineage>
</organism>